<dbReference type="Proteomes" id="UP000634780">
    <property type="component" value="Unassembled WGS sequence"/>
</dbReference>
<protein>
    <submittedName>
        <fullName evidence="2">Uncharacterized protein</fullName>
    </submittedName>
</protein>
<reference evidence="2 3" key="1">
    <citation type="submission" date="2020-12" db="EMBL/GenBank/DDBJ databases">
        <title>Streptomyces typhae sp. nov., a novel endophytic actinomycete isolated from the root of cattail pollen (Typha angustifolia L.).</title>
        <authorList>
            <person name="Peng C."/>
            <person name="Liu C."/>
        </authorList>
    </citation>
    <scope>NUCLEOTIDE SEQUENCE [LARGE SCALE GENOMIC DNA]</scope>
    <source>
        <strain evidence="2 3">JCM 4753</strain>
    </source>
</reference>
<keyword evidence="3" id="KW-1185">Reference proteome</keyword>
<dbReference type="RefSeq" id="WP_190115537.1">
    <property type="nucleotide sequence ID" value="NZ_BMVR01000004.1"/>
</dbReference>
<organism evidence="2 3">
    <name type="scientific">Streptomyces flavofungini</name>
    <dbReference type="NCBI Taxonomy" id="68200"/>
    <lineage>
        <taxon>Bacteria</taxon>
        <taxon>Bacillati</taxon>
        <taxon>Actinomycetota</taxon>
        <taxon>Actinomycetes</taxon>
        <taxon>Kitasatosporales</taxon>
        <taxon>Streptomycetaceae</taxon>
        <taxon>Streptomyces</taxon>
    </lineage>
</organism>
<evidence type="ECO:0000313" key="3">
    <source>
        <dbReference type="Proteomes" id="UP000634780"/>
    </source>
</evidence>
<evidence type="ECO:0000313" key="2">
    <source>
        <dbReference type="EMBL" id="MBJ3809636.1"/>
    </source>
</evidence>
<feature type="transmembrane region" description="Helical" evidence="1">
    <location>
        <begin position="83"/>
        <end position="109"/>
    </location>
</feature>
<keyword evidence="1" id="KW-0472">Membrane</keyword>
<comment type="caution">
    <text evidence="2">The sequence shown here is derived from an EMBL/GenBank/DDBJ whole genome shotgun (WGS) entry which is preliminary data.</text>
</comment>
<gene>
    <name evidence="2" type="ORF">JGB26_21350</name>
</gene>
<dbReference type="EMBL" id="JAEKOZ010000012">
    <property type="protein sequence ID" value="MBJ3809636.1"/>
    <property type="molecule type" value="Genomic_DNA"/>
</dbReference>
<name>A0ABS0X8V2_9ACTN</name>
<feature type="transmembrane region" description="Helical" evidence="1">
    <location>
        <begin position="29"/>
        <end position="48"/>
    </location>
</feature>
<keyword evidence="1" id="KW-0812">Transmembrane</keyword>
<sequence length="250" mass="27826">MTRSQLVIDLSSRTVLAEGWTSSDIGWTVWWGVSIVWSFFAILGAAAITSESQGRLTALDRLEARSGLDASQRAERVRLRARLNGVGVVVPMASLYFIASIIVFIVLMVNNTSTDRLEEAARKQKENPNYYAEQAKKSGLFISDVRYGYEDGSAIARFTVSNSSHKTHSFEISPATIRVRKSDESRVIKLNCYRYDEPKLEGRHRVKWLVLLDCDSGNTNFVGSIKEMKGPGFESIDGLPVTAPSRKSPN</sequence>
<accession>A0ABS0X8V2</accession>
<keyword evidence="1" id="KW-1133">Transmembrane helix</keyword>
<evidence type="ECO:0000256" key="1">
    <source>
        <dbReference type="SAM" id="Phobius"/>
    </source>
</evidence>
<proteinExistence type="predicted"/>